<reference evidence="1" key="1">
    <citation type="submission" date="2021-08" db="EMBL/GenBank/DDBJ databases">
        <title>WGS assembly of Ceratopteris richardii.</title>
        <authorList>
            <person name="Marchant D.B."/>
            <person name="Chen G."/>
            <person name="Jenkins J."/>
            <person name="Shu S."/>
            <person name="Leebens-Mack J."/>
            <person name="Grimwood J."/>
            <person name="Schmutz J."/>
            <person name="Soltis P."/>
            <person name="Soltis D."/>
            <person name="Chen Z.-H."/>
        </authorList>
    </citation>
    <scope>NUCLEOTIDE SEQUENCE</scope>
    <source>
        <strain evidence="1">Whitten #5841</strain>
        <tissue evidence="1">Leaf</tissue>
    </source>
</reference>
<evidence type="ECO:0000313" key="2">
    <source>
        <dbReference type="Proteomes" id="UP000825935"/>
    </source>
</evidence>
<proteinExistence type="predicted"/>
<keyword evidence="2" id="KW-1185">Reference proteome</keyword>
<sequence>MVSRRPADPGFLVRSPQTIAEQRRLDQPNYVLASSHCFGLTLLLRRQFSEGKSVAHAFSLRCNGLPHQIVVSRDSRSPASAWNTPLHSDVVPNIDGARATSHVTSFDITTHRDA</sequence>
<protein>
    <submittedName>
        <fullName evidence="1">Uncharacterized protein</fullName>
    </submittedName>
</protein>
<organism evidence="1 2">
    <name type="scientific">Ceratopteris richardii</name>
    <name type="common">Triangle waterfern</name>
    <dbReference type="NCBI Taxonomy" id="49495"/>
    <lineage>
        <taxon>Eukaryota</taxon>
        <taxon>Viridiplantae</taxon>
        <taxon>Streptophyta</taxon>
        <taxon>Embryophyta</taxon>
        <taxon>Tracheophyta</taxon>
        <taxon>Polypodiopsida</taxon>
        <taxon>Polypodiidae</taxon>
        <taxon>Polypodiales</taxon>
        <taxon>Pteridineae</taxon>
        <taxon>Pteridaceae</taxon>
        <taxon>Parkerioideae</taxon>
        <taxon>Ceratopteris</taxon>
    </lineage>
</organism>
<evidence type="ECO:0000313" key="1">
    <source>
        <dbReference type="EMBL" id="KAH7421665.1"/>
    </source>
</evidence>
<gene>
    <name evidence="1" type="ORF">KP509_13G070100</name>
</gene>
<name>A0A8T2TJQ1_CERRI</name>
<accession>A0A8T2TJQ1</accession>
<comment type="caution">
    <text evidence="1">The sequence shown here is derived from an EMBL/GenBank/DDBJ whole genome shotgun (WGS) entry which is preliminary data.</text>
</comment>
<dbReference type="Proteomes" id="UP000825935">
    <property type="component" value="Chromosome 13"/>
</dbReference>
<dbReference type="AlphaFoldDB" id="A0A8T2TJQ1"/>
<dbReference type="EMBL" id="CM035418">
    <property type="protein sequence ID" value="KAH7421665.1"/>
    <property type="molecule type" value="Genomic_DNA"/>
</dbReference>